<comment type="caution">
    <text evidence="2">The sequence shown here is derived from an EMBL/GenBank/DDBJ whole genome shotgun (WGS) entry which is preliminary data.</text>
</comment>
<dbReference type="PANTHER" id="PTHR13677">
    <property type="entry name" value="LD41638P"/>
    <property type="match status" value="1"/>
</dbReference>
<keyword evidence="1" id="KW-0812">Transmembrane</keyword>
<evidence type="ECO:0000313" key="3">
    <source>
        <dbReference type="Proteomes" id="UP001434883"/>
    </source>
</evidence>
<feature type="transmembrane region" description="Helical" evidence="1">
    <location>
        <begin position="64"/>
        <end position="84"/>
    </location>
</feature>
<protein>
    <submittedName>
        <fullName evidence="2">Uncharacterized protein</fullName>
    </submittedName>
</protein>
<dbReference type="InterPro" id="IPR024224">
    <property type="entry name" value="DENND6"/>
</dbReference>
<sequence>MLHGPGAHSCPYLQVQLFHTPLSHALLFFSPNVILGVTNPFFIKTFQNWPHIVRLGELKMAGRLHSLLQCVTLALVCTGIYTAYKTFLHKDKILIKRLLKGIQRKRPSEAQSAILRRHLLELTQSFIIPLTPPQVRPFNQDEFMSTLDHAGPQLTSMLRGDWMGLYRSPNFDSWYRQRHREMTEKLESLHLETICDAVSVFPHLEYLKI</sequence>
<keyword evidence="1" id="KW-1133">Transmembrane helix</keyword>
<dbReference type="PANTHER" id="PTHR13677:SF2">
    <property type="entry name" value="PROTEIN DENND6B"/>
    <property type="match status" value="1"/>
</dbReference>
<evidence type="ECO:0000313" key="2">
    <source>
        <dbReference type="EMBL" id="MEQ2205574.1"/>
    </source>
</evidence>
<accession>A0ABV0RC10</accession>
<gene>
    <name evidence="2" type="ORF">XENOCAPTIV_003916</name>
</gene>
<evidence type="ECO:0000256" key="1">
    <source>
        <dbReference type="SAM" id="Phobius"/>
    </source>
</evidence>
<keyword evidence="1" id="KW-0472">Membrane</keyword>
<organism evidence="2 3">
    <name type="scientific">Xenoophorus captivus</name>
    <dbReference type="NCBI Taxonomy" id="1517983"/>
    <lineage>
        <taxon>Eukaryota</taxon>
        <taxon>Metazoa</taxon>
        <taxon>Chordata</taxon>
        <taxon>Craniata</taxon>
        <taxon>Vertebrata</taxon>
        <taxon>Euteleostomi</taxon>
        <taxon>Actinopterygii</taxon>
        <taxon>Neopterygii</taxon>
        <taxon>Teleostei</taxon>
        <taxon>Neoteleostei</taxon>
        <taxon>Acanthomorphata</taxon>
        <taxon>Ovalentaria</taxon>
        <taxon>Atherinomorphae</taxon>
        <taxon>Cyprinodontiformes</taxon>
        <taxon>Goodeidae</taxon>
        <taxon>Xenoophorus</taxon>
    </lineage>
</organism>
<proteinExistence type="predicted"/>
<dbReference type="Proteomes" id="UP001434883">
    <property type="component" value="Unassembled WGS sequence"/>
</dbReference>
<keyword evidence="3" id="KW-1185">Reference proteome</keyword>
<dbReference type="EMBL" id="JAHRIN010042150">
    <property type="protein sequence ID" value="MEQ2205574.1"/>
    <property type="molecule type" value="Genomic_DNA"/>
</dbReference>
<feature type="transmembrane region" description="Helical" evidence="1">
    <location>
        <begin position="22"/>
        <end position="43"/>
    </location>
</feature>
<name>A0ABV0RC10_9TELE</name>
<reference evidence="2 3" key="1">
    <citation type="submission" date="2021-06" db="EMBL/GenBank/DDBJ databases">
        <authorList>
            <person name="Palmer J.M."/>
        </authorList>
    </citation>
    <scope>NUCLEOTIDE SEQUENCE [LARGE SCALE GENOMIC DNA]</scope>
    <source>
        <strain evidence="2 3">XC_2019</strain>
        <tissue evidence="2">Muscle</tissue>
    </source>
</reference>